<proteinExistence type="predicted"/>
<accession>A0A165BCN4</accession>
<feature type="transmembrane region" description="Helical" evidence="1">
    <location>
        <begin position="6"/>
        <end position="26"/>
    </location>
</feature>
<reference evidence="2 3" key="1">
    <citation type="journal article" date="2016" name="Mol. Biol. Evol.">
        <title>Comparative Genomics of Early-Diverging Mushroom-Forming Fungi Provides Insights into the Origins of Lignocellulose Decay Capabilities.</title>
        <authorList>
            <person name="Nagy L.G."/>
            <person name="Riley R."/>
            <person name="Tritt A."/>
            <person name="Adam C."/>
            <person name="Daum C."/>
            <person name="Floudas D."/>
            <person name="Sun H."/>
            <person name="Yadav J.S."/>
            <person name="Pangilinan J."/>
            <person name="Larsson K.H."/>
            <person name="Matsuura K."/>
            <person name="Barry K."/>
            <person name="Labutti K."/>
            <person name="Kuo R."/>
            <person name="Ohm R.A."/>
            <person name="Bhattacharya S.S."/>
            <person name="Shirouzu T."/>
            <person name="Yoshinaga Y."/>
            <person name="Martin F.M."/>
            <person name="Grigoriev I.V."/>
            <person name="Hibbett D.S."/>
        </authorList>
    </citation>
    <scope>NUCLEOTIDE SEQUENCE [LARGE SCALE GENOMIC DNA]</scope>
    <source>
        <strain evidence="2 3">HHB12029</strain>
    </source>
</reference>
<dbReference type="EMBL" id="KV426496">
    <property type="protein sequence ID" value="KZV80330.1"/>
    <property type="molecule type" value="Genomic_DNA"/>
</dbReference>
<sequence>QRASTGVTTFNTFWVYLTPLLGAYIADAHWGRYKTICVAVGIALVGHILLVYSALPSTLE</sequence>
<feature type="transmembrane region" description="Helical" evidence="1">
    <location>
        <begin position="33"/>
        <end position="55"/>
    </location>
</feature>
<keyword evidence="3" id="KW-1185">Reference proteome</keyword>
<keyword evidence="1" id="KW-0472">Membrane</keyword>
<evidence type="ECO:0008006" key="4">
    <source>
        <dbReference type="Google" id="ProtNLM"/>
    </source>
</evidence>
<name>A0A165BCN4_EXIGL</name>
<dbReference type="InParanoid" id="A0A165BCN4"/>
<gene>
    <name evidence="2" type="ORF">EXIGLDRAFT_569162</name>
</gene>
<dbReference type="InterPro" id="IPR036259">
    <property type="entry name" value="MFS_trans_sf"/>
</dbReference>
<feature type="non-terminal residue" evidence="2">
    <location>
        <position position="60"/>
    </location>
</feature>
<dbReference type="AlphaFoldDB" id="A0A165BCN4"/>
<keyword evidence="1" id="KW-0812">Transmembrane</keyword>
<evidence type="ECO:0000313" key="2">
    <source>
        <dbReference type="EMBL" id="KZV80330.1"/>
    </source>
</evidence>
<feature type="non-terminal residue" evidence="2">
    <location>
        <position position="1"/>
    </location>
</feature>
<dbReference type="Proteomes" id="UP000077266">
    <property type="component" value="Unassembled WGS sequence"/>
</dbReference>
<keyword evidence="1" id="KW-1133">Transmembrane helix</keyword>
<evidence type="ECO:0000256" key="1">
    <source>
        <dbReference type="SAM" id="Phobius"/>
    </source>
</evidence>
<protein>
    <recommendedName>
        <fullName evidence="4">Major facilitator superfamily (MFS) profile domain-containing protein</fullName>
    </recommendedName>
</protein>
<organism evidence="2 3">
    <name type="scientific">Exidia glandulosa HHB12029</name>
    <dbReference type="NCBI Taxonomy" id="1314781"/>
    <lineage>
        <taxon>Eukaryota</taxon>
        <taxon>Fungi</taxon>
        <taxon>Dikarya</taxon>
        <taxon>Basidiomycota</taxon>
        <taxon>Agaricomycotina</taxon>
        <taxon>Agaricomycetes</taxon>
        <taxon>Auriculariales</taxon>
        <taxon>Exidiaceae</taxon>
        <taxon>Exidia</taxon>
    </lineage>
</organism>
<evidence type="ECO:0000313" key="3">
    <source>
        <dbReference type="Proteomes" id="UP000077266"/>
    </source>
</evidence>
<dbReference type="Gene3D" id="1.20.1250.20">
    <property type="entry name" value="MFS general substrate transporter like domains"/>
    <property type="match status" value="1"/>
</dbReference>
<dbReference type="STRING" id="1314781.A0A165BCN4"/>
<dbReference type="OrthoDB" id="8904098at2759"/>